<organism evidence="1 2">
    <name type="scientific">Meloidogyne enterolobii</name>
    <name type="common">Root-knot nematode worm</name>
    <name type="synonym">Meloidogyne mayaguensis</name>
    <dbReference type="NCBI Taxonomy" id="390850"/>
    <lineage>
        <taxon>Eukaryota</taxon>
        <taxon>Metazoa</taxon>
        <taxon>Ecdysozoa</taxon>
        <taxon>Nematoda</taxon>
        <taxon>Chromadorea</taxon>
        <taxon>Rhabditida</taxon>
        <taxon>Tylenchina</taxon>
        <taxon>Tylenchomorpha</taxon>
        <taxon>Tylenchoidea</taxon>
        <taxon>Meloidogynidae</taxon>
        <taxon>Meloidogyninae</taxon>
        <taxon>Meloidogyne</taxon>
    </lineage>
</organism>
<name>A0ACB0YQ17_MELEN</name>
<comment type="caution">
    <text evidence="1">The sequence shown here is derived from an EMBL/GenBank/DDBJ whole genome shotgun (WGS) entry which is preliminary data.</text>
</comment>
<dbReference type="Proteomes" id="UP001497535">
    <property type="component" value="Unassembled WGS sequence"/>
</dbReference>
<evidence type="ECO:0000313" key="2">
    <source>
        <dbReference type="Proteomes" id="UP001497535"/>
    </source>
</evidence>
<dbReference type="EMBL" id="CAVMJV010000016">
    <property type="protein sequence ID" value="CAK5057071.1"/>
    <property type="molecule type" value="Genomic_DNA"/>
</dbReference>
<reference evidence="1" key="1">
    <citation type="submission" date="2023-11" db="EMBL/GenBank/DDBJ databases">
        <authorList>
            <person name="Poullet M."/>
        </authorList>
    </citation>
    <scope>NUCLEOTIDE SEQUENCE</scope>
    <source>
        <strain evidence="1">E1834</strain>
    </source>
</reference>
<gene>
    <name evidence="1" type="ORF">MENTE1834_LOCUS15089</name>
</gene>
<protein>
    <submittedName>
        <fullName evidence="1">Uncharacterized protein</fullName>
    </submittedName>
</protein>
<accession>A0ACB0YQ17</accession>
<proteinExistence type="predicted"/>
<keyword evidence="2" id="KW-1185">Reference proteome</keyword>
<evidence type="ECO:0000313" key="1">
    <source>
        <dbReference type="EMBL" id="CAK5057071.1"/>
    </source>
</evidence>
<sequence>MVSLKTRGNLKVNLDCLYLRCDVETDCYNSNDNLQNKYNNMLEGEIFTDCVIKGEIILSDFGPECVNAMLEFFYNGKIKKNILENYVEDVFAIAHKYQVESLKYECEIFMSNLIGK</sequence>